<dbReference type="PANTHER" id="PTHR11360:SF177">
    <property type="entry name" value="RIBOFLAVIN TRANSPORTER MCH5"/>
    <property type="match status" value="1"/>
</dbReference>
<dbReference type="GO" id="GO:0022857">
    <property type="term" value="F:transmembrane transporter activity"/>
    <property type="evidence" value="ECO:0007669"/>
    <property type="project" value="InterPro"/>
</dbReference>
<feature type="transmembrane region" description="Helical" evidence="4">
    <location>
        <begin position="307"/>
        <end position="332"/>
    </location>
</feature>
<reference evidence="6" key="1">
    <citation type="submission" date="2014-03" db="EMBL/GenBank/DDBJ databases">
        <authorList>
            <person name="Casaregola S."/>
        </authorList>
    </citation>
    <scope>NUCLEOTIDE SEQUENCE [LARGE SCALE GENOMIC DNA]</scope>
    <source>
        <strain evidence="6">CLIB 918</strain>
    </source>
</reference>
<dbReference type="InterPro" id="IPR011701">
    <property type="entry name" value="MFS"/>
</dbReference>
<evidence type="ECO:0000256" key="4">
    <source>
        <dbReference type="SAM" id="Phobius"/>
    </source>
</evidence>
<dbReference type="GO" id="GO:0016020">
    <property type="term" value="C:membrane"/>
    <property type="evidence" value="ECO:0007669"/>
    <property type="project" value="UniProtKB-SubCell"/>
</dbReference>
<dbReference type="OrthoDB" id="6509908at2759"/>
<evidence type="ECO:0000256" key="3">
    <source>
        <dbReference type="SAM" id="MobiDB-lite"/>
    </source>
</evidence>
<comment type="similarity">
    <text evidence="2">Belongs to the major facilitator superfamily. Monocarboxylate porter (TC 2.A.1.13) family.</text>
</comment>
<feature type="compositionally biased region" description="Acidic residues" evidence="3">
    <location>
        <begin position="83"/>
        <end position="92"/>
    </location>
</feature>
<dbReference type="EMBL" id="CCBN010000001">
    <property type="protein sequence ID" value="CDO51503.1"/>
    <property type="molecule type" value="Genomic_DNA"/>
</dbReference>
<feature type="transmembrane region" description="Helical" evidence="4">
    <location>
        <begin position="460"/>
        <end position="480"/>
    </location>
</feature>
<feature type="transmembrane region" description="Helical" evidence="4">
    <location>
        <begin position="435"/>
        <end position="454"/>
    </location>
</feature>
<feature type="transmembrane region" description="Helical" evidence="4">
    <location>
        <begin position="139"/>
        <end position="157"/>
    </location>
</feature>
<protein>
    <submittedName>
        <fullName evidence="6">Similar to Saccharomyces cerevisiae YOL119C MCH4 Protein with similarity to mammalian monocarboxylate permeases</fullName>
    </submittedName>
</protein>
<keyword evidence="4" id="KW-1133">Transmembrane helix</keyword>
<feature type="transmembrane region" description="Helical" evidence="4">
    <location>
        <begin position="338"/>
        <end position="356"/>
    </location>
</feature>
<dbReference type="GO" id="GO:0032218">
    <property type="term" value="P:riboflavin transport"/>
    <property type="evidence" value="ECO:0007669"/>
    <property type="project" value="TreeGrafter"/>
</dbReference>
<feature type="region of interest" description="Disordered" evidence="3">
    <location>
        <begin position="47"/>
        <end position="94"/>
    </location>
</feature>
<comment type="caution">
    <text evidence="6">The sequence shown here is derived from an EMBL/GenBank/DDBJ whole genome shotgun (WGS) entry which is preliminary data.</text>
</comment>
<feature type="transmembrane region" description="Helical" evidence="4">
    <location>
        <begin position="164"/>
        <end position="185"/>
    </location>
</feature>
<feature type="transmembrane region" description="Helical" evidence="4">
    <location>
        <begin position="258"/>
        <end position="278"/>
    </location>
</feature>
<accession>A0A0J9YHP1</accession>
<organism evidence="6 7">
    <name type="scientific">Geotrichum candidum</name>
    <name type="common">Oospora lactis</name>
    <name type="synonym">Dipodascus geotrichum</name>
    <dbReference type="NCBI Taxonomy" id="1173061"/>
    <lineage>
        <taxon>Eukaryota</taxon>
        <taxon>Fungi</taxon>
        <taxon>Dikarya</taxon>
        <taxon>Ascomycota</taxon>
        <taxon>Saccharomycotina</taxon>
        <taxon>Dipodascomycetes</taxon>
        <taxon>Dipodascales</taxon>
        <taxon>Dipodascaceae</taxon>
        <taxon>Geotrichum</taxon>
    </lineage>
</organism>
<keyword evidence="4" id="KW-0812">Transmembrane</keyword>
<feature type="compositionally biased region" description="Polar residues" evidence="3">
    <location>
        <begin position="61"/>
        <end position="77"/>
    </location>
</feature>
<dbReference type="SUPFAM" id="SSF103473">
    <property type="entry name" value="MFS general substrate transporter"/>
    <property type="match status" value="1"/>
</dbReference>
<feature type="transmembrane region" description="Helical" evidence="4">
    <location>
        <begin position="191"/>
        <end position="214"/>
    </location>
</feature>
<feature type="transmembrane region" description="Helical" evidence="4">
    <location>
        <begin position="368"/>
        <end position="387"/>
    </location>
</feature>
<comment type="subcellular location">
    <subcellularLocation>
        <location evidence="1">Membrane</location>
        <topology evidence="1">Multi-pass membrane protein</topology>
    </subcellularLocation>
</comment>
<dbReference type="Proteomes" id="UP000242525">
    <property type="component" value="Unassembled WGS sequence"/>
</dbReference>
<evidence type="ECO:0000313" key="7">
    <source>
        <dbReference type="Proteomes" id="UP000242525"/>
    </source>
</evidence>
<evidence type="ECO:0000256" key="2">
    <source>
        <dbReference type="ARBA" id="ARBA00006727"/>
    </source>
</evidence>
<sequence>MATETVTVNTIERPLSIPLKDVSYNSHSQTSFGPPLVTAAVDKSQQKSYTSATEWGGNGESLGNSTTETIFPLQSHTSRPESSDDDNDDDGCPDGGKTAWRVVAGSFLGLFASTGFLNSVGAVQAYISSNQLATKTDSQISWIFSIMTFLTYSMSGLSGPLFDAYGPLYLGIIGGAFVVTGIMTASACTEYYQFLLSLGVCLGTGMGLLVSPLFAIIGHWFNTKRALATGTATVGASLGGVIFPVLLRHLYSTIGFAWGVRVVGFISLASLVIAMLLIKPRFAKTSFHIGITNFVDIQSLRDMRFTWLIIANFVAEISIMNSITFLASYALAQNKSQTLAYASLTILSASAMVARWASGVLADKIGRFNTLFIFCVLAFVTVFVIWLPAGHTTAGLIIFSILHGASSGAIFSLFPVCCSQICRTKDYGKRYGTMFFFASFGVLVGIPLSGALIRDNGKDYKYLIVFTGCLYIVTTITLLLSRSASIGWKLCKI</sequence>
<dbReference type="AlphaFoldDB" id="A0A0J9YHP1"/>
<name>A0A0J9YHP1_GEOCN</name>
<feature type="domain" description="Major facilitator superfamily (MFS) profile" evidence="5">
    <location>
        <begin position="98"/>
        <end position="485"/>
    </location>
</feature>
<keyword evidence="4" id="KW-0472">Membrane</keyword>
<keyword evidence="7" id="KW-1185">Reference proteome</keyword>
<gene>
    <name evidence="6" type="ORF">BN980_GECA01s07336g</name>
</gene>
<feature type="transmembrane region" description="Helical" evidence="4">
    <location>
        <begin position="107"/>
        <end position="127"/>
    </location>
</feature>
<feature type="transmembrane region" description="Helical" evidence="4">
    <location>
        <begin position="226"/>
        <end position="246"/>
    </location>
</feature>
<dbReference type="Gene3D" id="1.20.1250.20">
    <property type="entry name" value="MFS general substrate transporter like domains"/>
    <property type="match status" value="2"/>
</dbReference>
<dbReference type="Pfam" id="PF07690">
    <property type="entry name" value="MFS_1"/>
    <property type="match status" value="1"/>
</dbReference>
<dbReference type="InterPro" id="IPR020846">
    <property type="entry name" value="MFS_dom"/>
</dbReference>
<dbReference type="PROSITE" id="PS50850">
    <property type="entry name" value="MFS"/>
    <property type="match status" value="1"/>
</dbReference>
<dbReference type="InterPro" id="IPR050327">
    <property type="entry name" value="Proton-linked_MCT"/>
</dbReference>
<evidence type="ECO:0000259" key="5">
    <source>
        <dbReference type="PROSITE" id="PS50850"/>
    </source>
</evidence>
<proteinExistence type="inferred from homology"/>
<dbReference type="CDD" id="cd17352">
    <property type="entry name" value="MFS_MCT_SLC16"/>
    <property type="match status" value="1"/>
</dbReference>
<feature type="transmembrane region" description="Helical" evidence="4">
    <location>
        <begin position="393"/>
        <end position="414"/>
    </location>
</feature>
<dbReference type="InterPro" id="IPR036259">
    <property type="entry name" value="MFS_trans_sf"/>
</dbReference>
<dbReference type="PANTHER" id="PTHR11360">
    <property type="entry name" value="MONOCARBOXYLATE TRANSPORTER"/>
    <property type="match status" value="1"/>
</dbReference>
<evidence type="ECO:0000256" key="1">
    <source>
        <dbReference type="ARBA" id="ARBA00004141"/>
    </source>
</evidence>
<evidence type="ECO:0000313" key="6">
    <source>
        <dbReference type="EMBL" id="CDO51503.1"/>
    </source>
</evidence>